<keyword evidence="6 10" id="KW-0472">Membrane</keyword>
<keyword evidence="3 8" id="KW-0813">Transport</keyword>
<keyword evidence="4 10" id="KW-0812">Transmembrane</keyword>
<feature type="transmembrane region" description="Helical" evidence="10">
    <location>
        <begin position="296"/>
        <end position="319"/>
    </location>
</feature>
<evidence type="ECO:0000256" key="6">
    <source>
        <dbReference type="ARBA" id="ARBA00023136"/>
    </source>
</evidence>
<dbReference type="EMBL" id="ATAM02000009">
    <property type="protein sequence ID" value="KAL0243739.1"/>
    <property type="molecule type" value="Genomic_DNA"/>
</dbReference>
<dbReference type="Gene3D" id="1.20.1250.20">
    <property type="entry name" value="MFS general substrate transporter like domains"/>
    <property type="match status" value="1"/>
</dbReference>
<evidence type="ECO:0000256" key="7">
    <source>
        <dbReference type="ARBA" id="ARBA00049119"/>
    </source>
</evidence>
<comment type="catalytic activity">
    <reaction evidence="7">
        <text>myo-inositol(out) + H(+)(out) = myo-inositol(in) + H(+)(in)</text>
        <dbReference type="Rhea" id="RHEA:60364"/>
        <dbReference type="ChEBI" id="CHEBI:15378"/>
        <dbReference type="ChEBI" id="CHEBI:17268"/>
    </reaction>
</comment>
<dbReference type="RefSeq" id="XP_066612106.1">
    <property type="nucleotide sequence ID" value="XM_066759459.1"/>
</dbReference>
<dbReference type="PANTHER" id="PTHR48022:SF52">
    <property type="entry name" value="SUGAR TRANSPORTER, PUTATIVE-RELATED"/>
    <property type="match status" value="1"/>
</dbReference>
<dbReference type="Proteomes" id="UP000054399">
    <property type="component" value="Unassembled WGS sequence"/>
</dbReference>
<dbReference type="NCBIfam" id="TIGR00879">
    <property type="entry name" value="SP"/>
    <property type="match status" value="1"/>
</dbReference>
<feature type="transmembrane region" description="Helical" evidence="10">
    <location>
        <begin position="28"/>
        <end position="50"/>
    </location>
</feature>
<evidence type="ECO:0000313" key="13">
    <source>
        <dbReference type="Proteomes" id="UP000054399"/>
    </source>
</evidence>
<feature type="transmembrane region" description="Helical" evidence="10">
    <location>
        <begin position="362"/>
        <end position="385"/>
    </location>
</feature>
<feature type="region of interest" description="Disordered" evidence="9">
    <location>
        <begin position="504"/>
        <end position="542"/>
    </location>
</feature>
<dbReference type="InterPro" id="IPR036259">
    <property type="entry name" value="MFS_trans_sf"/>
</dbReference>
<dbReference type="InterPro" id="IPR020846">
    <property type="entry name" value="MFS_dom"/>
</dbReference>
<comment type="similarity">
    <text evidence="2 8">Belongs to the major facilitator superfamily. Sugar transporter (TC 2.A.1.1) family.</text>
</comment>
<evidence type="ECO:0000259" key="11">
    <source>
        <dbReference type="PROSITE" id="PS50850"/>
    </source>
</evidence>
<organism evidence="12 13">
    <name type="scientific">Cryptococcus tetragattii IND107</name>
    <dbReference type="NCBI Taxonomy" id="1296105"/>
    <lineage>
        <taxon>Eukaryota</taxon>
        <taxon>Fungi</taxon>
        <taxon>Dikarya</taxon>
        <taxon>Basidiomycota</taxon>
        <taxon>Agaricomycotina</taxon>
        <taxon>Tremellomycetes</taxon>
        <taxon>Tremellales</taxon>
        <taxon>Cryptococcaceae</taxon>
        <taxon>Cryptococcus</taxon>
        <taxon>Cryptococcus gattii species complex</taxon>
    </lineage>
</organism>
<dbReference type="InterPro" id="IPR050360">
    <property type="entry name" value="MFS_Sugar_Transporters"/>
</dbReference>
<dbReference type="InterPro" id="IPR003663">
    <property type="entry name" value="Sugar/inositol_transpt"/>
</dbReference>
<keyword evidence="5 10" id="KW-1133">Transmembrane helix</keyword>
<gene>
    <name evidence="12" type="ORF">I308_104999</name>
</gene>
<proteinExistence type="inferred from homology"/>
<evidence type="ECO:0000256" key="5">
    <source>
        <dbReference type="ARBA" id="ARBA00022989"/>
    </source>
</evidence>
<dbReference type="PANTHER" id="PTHR48022">
    <property type="entry name" value="PLASTIDIC GLUCOSE TRANSPORTER 4"/>
    <property type="match status" value="1"/>
</dbReference>
<reference evidence="12 13" key="2">
    <citation type="submission" date="2024-01" db="EMBL/GenBank/DDBJ databases">
        <title>Comparative genomics of Cryptococcus and Kwoniella reveals pathogenesis evolution and contrasting modes of karyotype evolution via chromosome fusion or intercentromeric recombination.</title>
        <authorList>
            <person name="Coelho M.A."/>
            <person name="David-Palma M."/>
            <person name="Shea T."/>
            <person name="Bowers K."/>
            <person name="Mcginley-Smith S."/>
            <person name="Mohammad A.W."/>
            <person name="Gnirke A."/>
            <person name="Yurkov A.M."/>
            <person name="Nowrousian M."/>
            <person name="Sun S."/>
            <person name="Cuomo C.A."/>
            <person name="Heitman J."/>
        </authorList>
    </citation>
    <scope>NUCLEOTIDE SEQUENCE [LARGE SCALE GENOMIC DNA]</scope>
    <source>
        <strain evidence="12 13">IND107</strain>
    </source>
</reference>
<comment type="caution">
    <text evidence="12">The sequence shown here is derived from an EMBL/GenBank/DDBJ whole genome shotgun (WGS) entry which is preliminary data.</text>
</comment>
<evidence type="ECO:0000313" key="12">
    <source>
        <dbReference type="EMBL" id="KAL0243739.1"/>
    </source>
</evidence>
<evidence type="ECO:0000256" key="3">
    <source>
        <dbReference type="ARBA" id="ARBA00022448"/>
    </source>
</evidence>
<evidence type="ECO:0000256" key="1">
    <source>
        <dbReference type="ARBA" id="ARBA00004141"/>
    </source>
</evidence>
<evidence type="ECO:0000256" key="9">
    <source>
        <dbReference type="SAM" id="MobiDB-lite"/>
    </source>
</evidence>
<dbReference type="PRINTS" id="PR00171">
    <property type="entry name" value="SUGRTRNSPORT"/>
</dbReference>
<evidence type="ECO:0000256" key="2">
    <source>
        <dbReference type="ARBA" id="ARBA00010992"/>
    </source>
</evidence>
<evidence type="ECO:0000256" key="8">
    <source>
        <dbReference type="RuleBase" id="RU003346"/>
    </source>
</evidence>
<feature type="compositionally biased region" description="Basic and acidic residues" evidence="9">
    <location>
        <begin position="527"/>
        <end position="542"/>
    </location>
</feature>
<name>A0ABR3BM89_9TREE</name>
<sequence>MSNKVKWQDVPNNTNPIWYKDAGLRSNVAHGLGLCLVIATNVGQIAFVLLCNSNTNFLQGYQAGLLTGFQAMPAWQKFFNHPTGSLLGIYAASFFIPSIFTSFIGDWISTKYGRRWCIAIANIVILAGSLINTFATSIGMWCGGRAIIGCGVGIVKVAAPVLIQEIAHPRIRAILGSCYQTFAYFGIFFAAFMTFVGLYVPGNWGWRFPSLLQVVGPVAVLVVVALAPESPRWLIKNGREEQALQVLATYHANGDKSDPLVQLEMREIAAAIEREMTSKQAGYLDFLRTPGNRKRLLVLLAMALSLNWMGNGIITYYLSPILKSVGVIKPVQITLINAGLALWNLILAGTAAVFCDKFGRRPLFLTSTAGMLCSYVVVMGLSAGFAKTKQQSIGTAVIPFLFIYFGFYDIAFTPLPIAYTVEILPFNIRSKGMALFTSTATLGNAFNQFVNPLALKAISWKYYGVYVAILAFYLVFIFLVFPETKRLSAEEASRVFDQGRLRMSPKTRDVESSIVSAPPSAHSLAQSDEKPTIEKDLEAKGI</sequence>
<comment type="subcellular location">
    <subcellularLocation>
        <location evidence="1">Membrane</location>
        <topology evidence="1">Multi-pass membrane protein</topology>
    </subcellularLocation>
</comment>
<dbReference type="InterPro" id="IPR005828">
    <property type="entry name" value="MFS_sugar_transport-like"/>
</dbReference>
<feature type="transmembrane region" description="Helical" evidence="10">
    <location>
        <begin position="331"/>
        <end position="355"/>
    </location>
</feature>
<evidence type="ECO:0000256" key="4">
    <source>
        <dbReference type="ARBA" id="ARBA00022692"/>
    </source>
</evidence>
<accession>A0ABR3BM89</accession>
<feature type="transmembrane region" description="Helical" evidence="10">
    <location>
        <begin position="87"/>
        <end position="104"/>
    </location>
</feature>
<dbReference type="PROSITE" id="PS50850">
    <property type="entry name" value="MFS"/>
    <property type="match status" value="1"/>
</dbReference>
<dbReference type="Pfam" id="PF00083">
    <property type="entry name" value="Sugar_tr"/>
    <property type="match status" value="1"/>
</dbReference>
<dbReference type="SUPFAM" id="SSF103473">
    <property type="entry name" value="MFS general substrate transporter"/>
    <property type="match status" value="1"/>
</dbReference>
<reference evidence="13" key="1">
    <citation type="submission" date="2015-01" db="EMBL/GenBank/DDBJ databases">
        <title>The Genome Sequence of Cryptococcus gattii MMRL2647.</title>
        <authorList>
            <consortium name="The Broad Institute Genomics Platform"/>
            <person name="Cuomo C."/>
            <person name="Litvintseva A."/>
            <person name="Chen Y."/>
            <person name="Heitman J."/>
            <person name="Sun S."/>
            <person name="Springer D."/>
            <person name="Dromer F."/>
            <person name="Young S."/>
            <person name="Zeng Q."/>
            <person name="Gargeya S."/>
            <person name="Abouelleil A."/>
            <person name="Alvarado L."/>
            <person name="Chapman S.B."/>
            <person name="Gainer-Dewar J."/>
            <person name="Goldberg J."/>
            <person name="Griggs A."/>
            <person name="Gujja S."/>
            <person name="Hansen M."/>
            <person name="Howarth C."/>
            <person name="Imamovic A."/>
            <person name="Larimer J."/>
            <person name="Murphy C."/>
            <person name="Naylor J."/>
            <person name="Pearson M."/>
            <person name="Priest M."/>
            <person name="Roberts A."/>
            <person name="Saif S."/>
            <person name="Shea T."/>
            <person name="Sykes S."/>
            <person name="Wortman J."/>
            <person name="Nusbaum C."/>
            <person name="Birren B."/>
        </authorList>
    </citation>
    <scope>NUCLEOTIDE SEQUENCE [LARGE SCALE GENOMIC DNA]</scope>
    <source>
        <strain evidence="13">IND107</strain>
    </source>
</reference>
<keyword evidence="13" id="KW-1185">Reference proteome</keyword>
<protein>
    <recommendedName>
        <fullName evidence="11">Major facilitator superfamily (MFS) profile domain-containing protein</fullName>
    </recommendedName>
</protein>
<feature type="transmembrane region" description="Helical" evidence="10">
    <location>
        <begin position="116"/>
        <end position="140"/>
    </location>
</feature>
<feature type="domain" description="Major facilitator superfamily (MFS) profile" evidence="11">
    <location>
        <begin position="48"/>
        <end position="485"/>
    </location>
</feature>
<feature type="transmembrane region" description="Helical" evidence="10">
    <location>
        <begin position="146"/>
        <end position="167"/>
    </location>
</feature>
<feature type="transmembrane region" description="Helical" evidence="10">
    <location>
        <begin position="397"/>
        <end position="421"/>
    </location>
</feature>
<evidence type="ECO:0000256" key="10">
    <source>
        <dbReference type="SAM" id="Phobius"/>
    </source>
</evidence>
<feature type="transmembrane region" description="Helical" evidence="10">
    <location>
        <begin position="206"/>
        <end position="227"/>
    </location>
</feature>
<dbReference type="GeneID" id="91991855"/>
<feature type="transmembrane region" description="Helical" evidence="10">
    <location>
        <begin position="462"/>
        <end position="481"/>
    </location>
</feature>
<feature type="transmembrane region" description="Helical" evidence="10">
    <location>
        <begin position="179"/>
        <end position="200"/>
    </location>
</feature>